<gene>
    <name evidence="6" type="ORF">FAZ21_10455</name>
</gene>
<comment type="caution">
    <text evidence="6">The sequence shown here is derived from an EMBL/GenBank/DDBJ whole genome shotgun (WGS) entry which is preliminary data.</text>
</comment>
<dbReference type="EMBL" id="SUMF01000010">
    <property type="protein sequence ID" value="TJZ73278.1"/>
    <property type="molecule type" value="Genomic_DNA"/>
</dbReference>
<dbReference type="PANTHER" id="PTHR46630">
    <property type="entry name" value="TETRATRICOPEPTIDE REPEAT PROTEIN 29"/>
    <property type="match status" value="1"/>
</dbReference>
<dbReference type="InterPro" id="IPR051476">
    <property type="entry name" value="Bac_ResReg_Asp_Phosphatase"/>
</dbReference>
<keyword evidence="2" id="KW-0963">Cytoplasm</keyword>
<evidence type="ECO:0000256" key="5">
    <source>
        <dbReference type="ARBA" id="ARBA00038253"/>
    </source>
</evidence>
<organism evidence="6 7">
    <name type="scientific">Chitiniphilus eburneus</name>
    <dbReference type="NCBI Taxonomy" id="2571148"/>
    <lineage>
        <taxon>Bacteria</taxon>
        <taxon>Pseudomonadati</taxon>
        <taxon>Pseudomonadota</taxon>
        <taxon>Betaproteobacteria</taxon>
        <taxon>Neisseriales</taxon>
        <taxon>Chitinibacteraceae</taxon>
        <taxon>Chitiniphilus</taxon>
    </lineage>
</organism>
<reference evidence="6 7" key="1">
    <citation type="submission" date="2019-04" db="EMBL/GenBank/DDBJ databases">
        <title>Chitiniphilus eburnea sp. nov., a novel chitinolytic bacterium isolated from aquaculture sludge.</title>
        <authorList>
            <person name="Sheng M."/>
        </authorList>
    </citation>
    <scope>NUCLEOTIDE SEQUENCE [LARGE SCALE GENOMIC DNA]</scope>
    <source>
        <strain evidence="6 7">HX-2-15</strain>
    </source>
</reference>
<dbReference type="SMART" id="SM00028">
    <property type="entry name" value="TPR"/>
    <property type="match status" value="5"/>
</dbReference>
<dbReference type="AlphaFoldDB" id="A0A4V5MQP4"/>
<evidence type="ECO:0000256" key="3">
    <source>
        <dbReference type="ARBA" id="ARBA00022737"/>
    </source>
</evidence>
<sequence length="349" mass="38965">MHRAPGYSRGYLMERIVKHALNQNDPGWYLSPEKQLLQLDTALHRAREDGASIDMAACLVERGRCLESLWQPQDALEAYQQAEQVIAPRDEEDAIAVRCRARLGSAAIHYAHADYAQALQDWQWALRMARLAGHDLATGEALLGLGRICLALGRADAALSYNEQALRMPNLDTRVQAMILLNVVSNLHALGRFNEMAQRLRLVEQLIASTPGLPFLAEWHAYCGMACCGLGDLSTARPHLRRAVALADGANNHWIRAFASLQLGKLQVRTRDFVGARKSLGQAQEIGESLGLAHTLMDIHHAQSQLCETMGNVAEAFEHHKLYHYYHEWAHDGLRRDLVRDLLPRAIAA</sequence>
<dbReference type="SUPFAM" id="SSF48452">
    <property type="entry name" value="TPR-like"/>
    <property type="match status" value="1"/>
</dbReference>
<keyword evidence="3" id="KW-0677">Repeat</keyword>
<dbReference type="Proteomes" id="UP000310016">
    <property type="component" value="Unassembled WGS sequence"/>
</dbReference>
<protein>
    <submittedName>
        <fullName evidence="6">Tetratricopeptide repeat protein</fullName>
    </submittedName>
</protein>
<accession>A0A4V5MQP4</accession>
<name>A0A4V5MQP4_9NEIS</name>
<keyword evidence="7" id="KW-1185">Reference proteome</keyword>
<dbReference type="Gene3D" id="1.25.40.10">
    <property type="entry name" value="Tetratricopeptide repeat domain"/>
    <property type="match status" value="2"/>
</dbReference>
<evidence type="ECO:0000313" key="7">
    <source>
        <dbReference type="Proteomes" id="UP000310016"/>
    </source>
</evidence>
<dbReference type="InterPro" id="IPR019734">
    <property type="entry name" value="TPR_rpt"/>
</dbReference>
<comment type="similarity">
    <text evidence="5">Belongs to the Rap family.</text>
</comment>
<evidence type="ECO:0000256" key="1">
    <source>
        <dbReference type="ARBA" id="ARBA00004496"/>
    </source>
</evidence>
<proteinExistence type="inferred from homology"/>
<keyword evidence="4" id="KW-0802">TPR repeat</keyword>
<dbReference type="GO" id="GO:0005737">
    <property type="term" value="C:cytoplasm"/>
    <property type="evidence" value="ECO:0007669"/>
    <property type="project" value="UniProtKB-SubCell"/>
</dbReference>
<evidence type="ECO:0000256" key="2">
    <source>
        <dbReference type="ARBA" id="ARBA00022490"/>
    </source>
</evidence>
<evidence type="ECO:0000256" key="4">
    <source>
        <dbReference type="ARBA" id="ARBA00022803"/>
    </source>
</evidence>
<dbReference type="PANTHER" id="PTHR46630:SF1">
    <property type="entry name" value="TETRATRICOPEPTIDE REPEAT PROTEIN 29"/>
    <property type="match status" value="1"/>
</dbReference>
<comment type="subcellular location">
    <subcellularLocation>
        <location evidence="1">Cytoplasm</location>
    </subcellularLocation>
</comment>
<dbReference type="Pfam" id="PF13424">
    <property type="entry name" value="TPR_12"/>
    <property type="match status" value="1"/>
</dbReference>
<evidence type="ECO:0000313" key="6">
    <source>
        <dbReference type="EMBL" id="TJZ73278.1"/>
    </source>
</evidence>
<dbReference type="OrthoDB" id="8581705at2"/>
<dbReference type="InterPro" id="IPR011990">
    <property type="entry name" value="TPR-like_helical_dom_sf"/>
</dbReference>